<accession>A0AAW2Z473</accession>
<dbReference type="InterPro" id="IPR000614">
    <property type="entry name" value="FRMsr_CS"/>
</dbReference>
<keyword evidence="4" id="KW-1185">Reference proteome</keyword>
<dbReference type="InterPro" id="IPR051330">
    <property type="entry name" value="Phosphatase_reg/MetRdx"/>
</dbReference>
<organism evidence="3 4">
    <name type="scientific">Acrasis kona</name>
    <dbReference type="NCBI Taxonomy" id="1008807"/>
    <lineage>
        <taxon>Eukaryota</taxon>
        <taxon>Discoba</taxon>
        <taxon>Heterolobosea</taxon>
        <taxon>Tetramitia</taxon>
        <taxon>Eutetramitia</taxon>
        <taxon>Acrasidae</taxon>
        <taxon>Acrasis</taxon>
    </lineage>
</organism>
<dbReference type="Pfam" id="PF13185">
    <property type="entry name" value="GAF_2"/>
    <property type="match status" value="1"/>
</dbReference>
<comment type="caution">
    <text evidence="3">The sequence shown here is derived from an EMBL/GenBank/DDBJ whole genome shotgun (WGS) entry which is preliminary data.</text>
</comment>
<name>A0AAW2Z473_9EUKA</name>
<dbReference type="InterPro" id="IPR029016">
    <property type="entry name" value="GAF-like_dom_sf"/>
</dbReference>
<comment type="similarity">
    <text evidence="1">Belongs to the free Met sulfoxide reductase family.</text>
</comment>
<dbReference type="PANTHER" id="PTHR21021">
    <property type="entry name" value="GAF/PUTATIVE CYTOSKELETAL PROTEIN"/>
    <property type="match status" value="1"/>
</dbReference>
<dbReference type="GO" id="GO:0033745">
    <property type="term" value="F:L-methionine-(R)-S-oxide reductase activity"/>
    <property type="evidence" value="ECO:0007669"/>
    <property type="project" value="TreeGrafter"/>
</dbReference>
<dbReference type="EMBL" id="JAOPGA020001019">
    <property type="protein sequence ID" value="KAL0484063.1"/>
    <property type="molecule type" value="Genomic_DNA"/>
</dbReference>
<feature type="domain" description="GAF" evidence="2">
    <location>
        <begin position="64"/>
        <end position="170"/>
    </location>
</feature>
<dbReference type="InterPro" id="IPR003018">
    <property type="entry name" value="GAF"/>
</dbReference>
<proteinExistence type="inferred from homology"/>
<reference evidence="3 4" key="1">
    <citation type="submission" date="2024-03" db="EMBL/GenBank/DDBJ databases">
        <title>The Acrasis kona genome and developmental transcriptomes reveal deep origins of eukaryotic multicellular pathways.</title>
        <authorList>
            <person name="Sheikh S."/>
            <person name="Fu C.-J."/>
            <person name="Brown M.W."/>
            <person name="Baldauf S.L."/>
        </authorList>
    </citation>
    <scope>NUCLEOTIDE SEQUENCE [LARGE SCALE GENOMIC DNA]</scope>
    <source>
        <strain evidence="3 4">ATCC MYA-3509</strain>
    </source>
</reference>
<sequence length="177" mass="19894">MVISSKTEEVTAYPGKTKFYSSLIDQIKSLTDGESNLICNLANCASLFYMEYKKYPDQFDVNWFGFYMVDKKKPSTLVLGPFMGNIACTRIPKGKGVCGTCMEKDETVIVKDVHEFPGHIACDSASNSEICVPVHNNKGDFACLIDVDSRSYSQFDDVDKCYLENVASIIQNRCEWE</sequence>
<evidence type="ECO:0000256" key="1">
    <source>
        <dbReference type="ARBA" id="ARBA00038454"/>
    </source>
</evidence>
<protein>
    <submittedName>
        <fullName evidence="3">GAF domain-containing protein</fullName>
    </submittedName>
</protein>
<dbReference type="SUPFAM" id="SSF55781">
    <property type="entry name" value="GAF domain-like"/>
    <property type="match status" value="1"/>
</dbReference>
<evidence type="ECO:0000313" key="3">
    <source>
        <dbReference type="EMBL" id="KAL0484063.1"/>
    </source>
</evidence>
<gene>
    <name evidence="3" type="ORF">AKO1_004704</name>
</gene>
<dbReference type="AlphaFoldDB" id="A0AAW2Z473"/>
<evidence type="ECO:0000259" key="2">
    <source>
        <dbReference type="Pfam" id="PF13185"/>
    </source>
</evidence>
<evidence type="ECO:0000313" key="4">
    <source>
        <dbReference type="Proteomes" id="UP001431209"/>
    </source>
</evidence>
<dbReference type="FunFam" id="3.30.450.40:FF:000008">
    <property type="entry name" value="GAF domain-containing proteins"/>
    <property type="match status" value="1"/>
</dbReference>
<dbReference type="Gene3D" id="3.30.450.40">
    <property type="match status" value="1"/>
</dbReference>
<dbReference type="PROSITE" id="PS01320">
    <property type="entry name" value="UPF0067"/>
    <property type="match status" value="1"/>
</dbReference>
<dbReference type="Proteomes" id="UP001431209">
    <property type="component" value="Unassembled WGS sequence"/>
</dbReference>
<dbReference type="GO" id="GO:0005829">
    <property type="term" value="C:cytosol"/>
    <property type="evidence" value="ECO:0007669"/>
    <property type="project" value="TreeGrafter"/>
</dbReference>
<dbReference type="PANTHER" id="PTHR21021:SF15">
    <property type="entry name" value="FREE METHIONINE-R-SULFOXIDE REDUCTASE"/>
    <property type="match status" value="1"/>
</dbReference>